<dbReference type="AlphaFoldDB" id="A0AAE1DL46"/>
<reference evidence="1" key="1">
    <citation type="journal article" date="2023" name="G3 (Bethesda)">
        <title>A reference genome for the long-term kleptoplast-retaining sea slug Elysia crispata morphotype clarki.</title>
        <authorList>
            <person name="Eastman K.E."/>
            <person name="Pendleton A.L."/>
            <person name="Shaikh M.A."/>
            <person name="Suttiyut T."/>
            <person name="Ogas R."/>
            <person name="Tomko P."/>
            <person name="Gavelis G."/>
            <person name="Widhalm J.R."/>
            <person name="Wisecaver J.H."/>
        </authorList>
    </citation>
    <scope>NUCLEOTIDE SEQUENCE</scope>
    <source>
        <strain evidence="1">ECLA1</strain>
    </source>
</reference>
<comment type="caution">
    <text evidence="1">The sequence shown here is derived from an EMBL/GenBank/DDBJ whole genome shotgun (WGS) entry which is preliminary data.</text>
</comment>
<evidence type="ECO:0000313" key="2">
    <source>
        <dbReference type="Proteomes" id="UP001283361"/>
    </source>
</evidence>
<protein>
    <submittedName>
        <fullName evidence="1">Uncharacterized protein</fullName>
    </submittedName>
</protein>
<dbReference type="EMBL" id="JAWDGP010003399">
    <property type="protein sequence ID" value="KAK3774661.1"/>
    <property type="molecule type" value="Genomic_DNA"/>
</dbReference>
<organism evidence="1 2">
    <name type="scientific">Elysia crispata</name>
    <name type="common">lettuce slug</name>
    <dbReference type="NCBI Taxonomy" id="231223"/>
    <lineage>
        <taxon>Eukaryota</taxon>
        <taxon>Metazoa</taxon>
        <taxon>Spiralia</taxon>
        <taxon>Lophotrochozoa</taxon>
        <taxon>Mollusca</taxon>
        <taxon>Gastropoda</taxon>
        <taxon>Heterobranchia</taxon>
        <taxon>Euthyneura</taxon>
        <taxon>Panpulmonata</taxon>
        <taxon>Sacoglossa</taxon>
        <taxon>Placobranchoidea</taxon>
        <taxon>Plakobranchidae</taxon>
        <taxon>Elysia</taxon>
    </lineage>
</organism>
<proteinExistence type="predicted"/>
<sequence length="78" mass="8467">MVYLPKSCQNKDFRKYRAAHPSREVLTIGKDSTIKLVSTEAHGVPGVNLGSSKSNKVRHATCSAVQTTIVPLLSMSKP</sequence>
<keyword evidence="2" id="KW-1185">Reference proteome</keyword>
<accession>A0AAE1DL46</accession>
<name>A0AAE1DL46_9GAST</name>
<dbReference type="Proteomes" id="UP001283361">
    <property type="component" value="Unassembled WGS sequence"/>
</dbReference>
<gene>
    <name evidence="1" type="ORF">RRG08_035088</name>
</gene>
<evidence type="ECO:0000313" key="1">
    <source>
        <dbReference type="EMBL" id="KAK3774661.1"/>
    </source>
</evidence>